<dbReference type="FunFam" id="3.40.50.720:FF:000220">
    <property type="entry name" value="3 beta-hydroxysteroid dehydrogenase/Delta 5--&gt;4-isomerase type 1"/>
    <property type="match status" value="1"/>
</dbReference>
<dbReference type="Gene3D" id="3.40.50.720">
    <property type="entry name" value="NAD(P)-binding Rossmann-like Domain"/>
    <property type="match status" value="1"/>
</dbReference>
<evidence type="ECO:0000256" key="10">
    <source>
        <dbReference type="RuleBase" id="RU004475"/>
    </source>
</evidence>
<dbReference type="GO" id="GO:0005789">
    <property type="term" value="C:endoplasmic reticulum membrane"/>
    <property type="evidence" value="ECO:0007669"/>
    <property type="project" value="UniProtKB-SubCell"/>
</dbReference>
<dbReference type="GO" id="GO:0031966">
    <property type="term" value="C:mitochondrial membrane"/>
    <property type="evidence" value="ECO:0007669"/>
    <property type="project" value="UniProtKB-SubCell"/>
</dbReference>
<evidence type="ECO:0000256" key="4">
    <source>
        <dbReference type="ARBA" id="ARBA00022692"/>
    </source>
</evidence>
<reference evidence="12" key="1">
    <citation type="journal article" date="2018" name="Int. J. Biol. Macromol.">
        <title>Cloning, prokaryotic expression and function of the Bufo bufo gargarizans 3?-hydroxysteroid dehydrogenase (3?HSD) gene.</title>
        <authorList>
            <person name="Xu D."/>
            <person name="Wu M."/>
            <person name="Li X."/>
            <person name="Xia M."/>
            <person name="Liu D."/>
            <person name="Dai Y."/>
            <person name="Yu Q."/>
            <person name="Wu B."/>
            <person name="Wang D."/>
        </authorList>
    </citation>
    <scope>NUCLEOTIDE SEQUENCE</scope>
    <source>
        <tissue evidence="12">Venom gland</tissue>
    </source>
</reference>
<evidence type="ECO:0000256" key="9">
    <source>
        <dbReference type="ARBA" id="ARBA00023136"/>
    </source>
</evidence>
<dbReference type="PANTHER" id="PTHR43245">
    <property type="entry name" value="BIFUNCTIONAL POLYMYXIN RESISTANCE PROTEIN ARNA"/>
    <property type="match status" value="1"/>
</dbReference>
<dbReference type="InterPro" id="IPR050177">
    <property type="entry name" value="Lipid_A_modif_metabolic_enz"/>
</dbReference>
<evidence type="ECO:0000256" key="7">
    <source>
        <dbReference type="ARBA" id="ARBA00023002"/>
    </source>
</evidence>
<keyword evidence="9" id="KW-0472">Membrane</keyword>
<name>A0A345GNZ1_BUFGR</name>
<comment type="subcellular location">
    <subcellularLocation>
        <location evidence="2">Endoplasmic reticulum membrane</location>
        <topology evidence="2">Single-pass membrane protein</topology>
    </subcellularLocation>
    <subcellularLocation>
        <location evidence="1">Mitochondrion membrane</location>
        <topology evidence="1">Single-pass membrane protein</topology>
    </subcellularLocation>
</comment>
<protein>
    <submittedName>
        <fullName evidence="12">3 beta-hydroxysteroid dehydrogenase</fullName>
    </submittedName>
</protein>
<evidence type="ECO:0000256" key="8">
    <source>
        <dbReference type="ARBA" id="ARBA00023128"/>
    </source>
</evidence>
<accession>A0A345GNZ1</accession>
<organism evidence="12">
    <name type="scientific">Bufo gargarizans</name>
    <name type="common">Asian toad</name>
    <name type="synonym">Bufo bufo gargarizans</name>
    <dbReference type="NCBI Taxonomy" id="30331"/>
    <lineage>
        <taxon>Eukaryota</taxon>
        <taxon>Metazoa</taxon>
        <taxon>Chordata</taxon>
        <taxon>Craniata</taxon>
        <taxon>Vertebrata</taxon>
        <taxon>Euteleostomi</taxon>
        <taxon>Amphibia</taxon>
        <taxon>Batrachia</taxon>
        <taxon>Anura</taxon>
        <taxon>Neobatrachia</taxon>
        <taxon>Hyloidea</taxon>
        <taxon>Bufonidae</taxon>
        <taxon>Bufo</taxon>
    </lineage>
</organism>
<sequence length="377" mass="42720">MSGALSGLSCLVTGASGFVGLRILQMLLEEEERLGEVRAMDKTLSGRLRHTCDRFQSKIQVKLLEGDVRDAEFLDRCCQGVDLVIHTAAVIDTTGHINKETLMSINLHGTERLLESCVQNNVRYFIYTSSMEVVGPNTRGDPIVNGDEEMVYEGKLGFYYGESKRRAEQAVLRANGRELHNGGSLVTCSLRPTYIFGEGSQFLQMHLDQAFQNGGVFKRTSKKEALVNPVYVGNVAWGHILAARAMKDPDSVKKIAGKFYYICDDTPHMSYSDLNHALGKELGLGVEDRLLMPYPLFYFMASMMELVSFLLRPFFRFVPPLTRHLAILLNTTFTFSYKKIQSDMGYKPFYKWEEAKRLTSTWMDTILLQRKEANKKK</sequence>
<evidence type="ECO:0000256" key="6">
    <source>
        <dbReference type="ARBA" id="ARBA00022989"/>
    </source>
</evidence>
<evidence type="ECO:0000256" key="5">
    <source>
        <dbReference type="ARBA" id="ARBA00022824"/>
    </source>
</evidence>
<dbReference type="EMBL" id="MG517527">
    <property type="protein sequence ID" value="AXG63954.1"/>
    <property type="molecule type" value="mRNA"/>
</dbReference>
<keyword evidence="6" id="KW-1133">Transmembrane helix</keyword>
<dbReference type="PANTHER" id="PTHR43245:SF51">
    <property type="entry name" value="SHORT CHAIN DEHYDROGENASE_REDUCTASE FAMILY 42E, MEMBER 2"/>
    <property type="match status" value="1"/>
</dbReference>
<keyword evidence="7 10" id="KW-0560">Oxidoreductase</keyword>
<evidence type="ECO:0000256" key="1">
    <source>
        <dbReference type="ARBA" id="ARBA00004304"/>
    </source>
</evidence>
<dbReference type="AlphaFoldDB" id="A0A345GNZ1"/>
<keyword evidence="4" id="KW-0812">Transmembrane</keyword>
<evidence type="ECO:0000259" key="11">
    <source>
        <dbReference type="Pfam" id="PF01073"/>
    </source>
</evidence>
<evidence type="ECO:0000256" key="2">
    <source>
        <dbReference type="ARBA" id="ARBA00004389"/>
    </source>
</evidence>
<dbReference type="InterPro" id="IPR002225">
    <property type="entry name" value="3Beta_OHSteriod_DH/Estase"/>
</dbReference>
<proteinExistence type="evidence at transcript level"/>
<evidence type="ECO:0000256" key="3">
    <source>
        <dbReference type="ARBA" id="ARBA00009219"/>
    </source>
</evidence>
<dbReference type="InterPro" id="IPR036291">
    <property type="entry name" value="NAD(P)-bd_dom_sf"/>
</dbReference>
<dbReference type="SUPFAM" id="SSF51735">
    <property type="entry name" value="NAD(P)-binding Rossmann-fold domains"/>
    <property type="match status" value="1"/>
</dbReference>
<evidence type="ECO:0000313" key="12">
    <source>
        <dbReference type="EMBL" id="AXG63954.1"/>
    </source>
</evidence>
<keyword evidence="8" id="KW-0496">Mitochondrion</keyword>
<dbReference type="GO" id="GO:0016616">
    <property type="term" value="F:oxidoreductase activity, acting on the CH-OH group of donors, NAD or NADP as acceptor"/>
    <property type="evidence" value="ECO:0007669"/>
    <property type="project" value="InterPro"/>
</dbReference>
<dbReference type="GO" id="GO:0006694">
    <property type="term" value="P:steroid biosynthetic process"/>
    <property type="evidence" value="ECO:0007669"/>
    <property type="project" value="InterPro"/>
</dbReference>
<feature type="domain" description="3-beta hydroxysteroid dehydrogenase/isomerase" evidence="11">
    <location>
        <begin position="11"/>
        <end position="289"/>
    </location>
</feature>
<comment type="similarity">
    <text evidence="3 10">Belongs to the 3-beta-HSD family.</text>
</comment>
<keyword evidence="5" id="KW-0256">Endoplasmic reticulum</keyword>
<dbReference type="Pfam" id="PF01073">
    <property type="entry name" value="3Beta_HSD"/>
    <property type="match status" value="1"/>
</dbReference>